<dbReference type="EMBL" id="SJPM01000002">
    <property type="protein sequence ID" value="TWU01857.1"/>
    <property type="molecule type" value="Genomic_DNA"/>
</dbReference>
<protein>
    <submittedName>
        <fullName evidence="1">Uncharacterized protein</fullName>
    </submittedName>
</protein>
<name>A0A5C6AQU3_9BACT</name>
<dbReference type="AlphaFoldDB" id="A0A5C6AQU3"/>
<proteinExistence type="predicted"/>
<evidence type="ECO:0000313" key="1">
    <source>
        <dbReference type="EMBL" id="TWU01857.1"/>
    </source>
</evidence>
<gene>
    <name evidence="1" type="ORF">Pla100_15930</name>
</gene>
<comment type="caution">
    <text evidence="1">The sequence shown here is derived from an EMBL/GenBank/DDBJ whole genome shotgun (WGS) entry which is preliminary data.</text>
</comment>
<evidence type="ECO:0000313" key="2">
    <source>
        <dbReference type="Proteomes" id="UP000316213"/>
    </source>
</evidence>
<reference evidence="1 2" key="1">
    <citation type="submission" date="2019-02" db="EMBL/GenBank/DDBJ databases">
        <title>Deep-cultivation of Planctomycetes and their phenomic and genomic characterization uncovers novel biology.</title>
        <authorList>
            <person name="Wiegand S."/>
            <person name="Jogler M."/>
            <person name="Boedeker C."/>
            <person name="Pinto D."/>
            <person name="Vollmers J."/>
            <person name="Rivas-Marin E."/>
            <person name="Kohn T."/>
            <person name="Peeters S.H."/>
            <person name="Heuer A."/>
            <person name="Rast P."/>
            <person name="Oberbeckmann S."/>
            <person name="Bunk B."/>
            <person name="Jeske O."/>
            <person name="Meyerdierks A."/>
            <person name="Storesund J.E."/>
            <person name="Kallscheuer N."/>
            <person name="Luecker S."/>
            <person name="Lage O.M."/>
            <person name="Pohl T."/>
            <person name="Merkel B.J."/>
            <person name="Hornburger P."/>
            <person name="Mueller R.-W."/>
            <person name="Bruemmer F."/>
            <person name="Labrenz M."/>
            <person name="Spormann A.M."/>
            <person name="Op Den Camp H."/>
            <person name="Overmann J."/>
            <person name="Amann R."/>
            <person name="Jetten M.S.M."/>
            <person name="Mascher T."/>
            <person name="Medema M.H."/>
            <person name="Devos D.P."/>
            <person name="Kaster A.-K."/>
            <person name="Ovreas L."/>
            <person name="Rohde M."/>
            <person name="Galperin M.Y."/>
            <person name="Jogler C."/>
        </authorList>
    </citation>
    <scope>NUCLEOTIDE SEQUENCE [LARGE SCALE GENOMIC DNA]</scope>
    <source>
        <strain evidence="1 2">Pla100</strain>
    </source>
</reference>
<sequence length="41" mass="4893">MRDVRRRWGDDAKHSRPAQLSFGVQTWFIIRLWALAPVLNK</sequence>
<accession>A0A5C6AQU3</accession>
<keyword evidence="2" id="KW-1185">Reference proteome</keyword>
<organism evidence="1 2">
    <name type="scientific">Neorhodopirellula pilleata</name>
    <dbReference type="NCBI Taxonomy" id="2714738"/>
    <lineage>
        <taxon>Bacteria</taxon>
        <taxon>Pseudomonadati</taxon>
        <taxon>Planctomycetota</taxon>
        <taxon>Planctomycetia</taxon>
        <taxon>Pirellulales</taxon>
        <taxon>Pirellulaceae</taxon>
        <taxon>Neorhodopirellula</taxon>
    </lineage>
</organism>
<dbReference type="Proteomes" id="UP000316213">
    <property type="component" value="Unassembled WGS sequence"/>
</dbReference>